<protein>
    <submittedName>
        <fullName evidence="6">TetR/AcrR family transcriptional regulator</fullName>
    </submittedName>
</protein>
<dbReference type="InterPro" id="IPR009057">
    <property type="entry name" value="Homeodomain-like_sf"/>
</dbReference>
<evidence type="ECO:0000256" key="4">
    <source>
        <dbReference type="PROSITE-ProRule" id="PRU00335"/>
    </source>
</evidence>
<gene>
    <name evidence="6" type="ORF">D7S89_15690</name>
</gene>
<dbReference type="OrthoDB" id="9798857at2"/>
<dbReference type="Gene3D" id="1.10.357.10">
    <property type="entry name" value="Tetracycline Repressor, domain 2"/>
    <property type="match status" value="1"/>
</dbReference>
<evidence type="ECO:0000256" key="3">
    <source>
        <dbReference type="ARBA" id="ARBA00023163"/>
    </source>
</evidence>
<feature type="DNA-binding region" description="H-T-H motif" evidence="4">
    <location>
        <begin position="32"/>
        <end position="51"/>
    </location>
</feature>
<dbReference type="GO" id="GO:0003677">
    <property type="term" value="F:DNA binding"/>
    <property type="evidence" value="ECO:0007669"/>
    <property type="project" value="UniProtKB-UniRule"/>
</dbReference>
<dbReference type="PANTHER" id="PTHR47506:SF7">
    <property type="entry name" value="TRANSCRIPTIONAL REGULATORY PROTEIN"/>
    <property type="match status" value="1"/>
</dbReference>
<feature type="domain" description="HTH tetR-type" evidence="5">
    <location>
        <begin position="9"/>
        <end position="69"/>
    </location>
</feature>
<dbReference type="Gene3D" id="1.10.10.60">
    <property type="entry name" value="Homeodomain-like"/>
    <property type="match status" value="1"/>
</dbReference>
<dbReference type="InterPro" id="IPR001647">
    <property type="entry name" value="HTH_TetR"/>
</dbReference>
<organism evidence="6 7">
    <name type="scientific">Trinickia fusca</name>
    <dbReference type="NCBI Taxonomy" id="2419777"/>
    <lineage>
        <taxon>Bacteria</taxon>
        <taxon>Pseudomonadati</taxon>
        <taxon>Pseudomonadota</taxon>
        <taxon>Betaproteobacteria</taxon>
        <taxon>Burkholderiales</taxon>
        <taxon>Burkholderiaceae</taxon>
        <taxon>Trinickia</taxon>
    </lineage>
</organism>
<dbReference type="PRINTS" id="PR00455">
    <property type="entry name" value="HTHTETR"/>
</dbReference>
<accession>A0A494XA79</accession>
<dbReference type="Proteomes" id="UP000280434">
    <property type="component" value="Unassembled WGS sequence"/>
</dbReference>
<evidence type="ECO:0000313" key="6">
    <source>
        <dbReference type="EMBL" id="RKP47012.1"/>
    </source>
</evidence>
<dbReference type="SUPFAM" id="SSF46689">
    <property type="entry name" value="Homeodomain-like"/>
    <property type="match status" value="1"/>
</dbReference>
<reference evidence="6 7" key="1">
    <citation type="submission" date="2018-10" db="EMBL/GenBank/DDBJ databases">
        <title>Paraburkholderia sp. 7MK8-2, isolated from soil.</title>
        <authorList>
            <person name="Gao Z.-H."/>
            <person name="Qiu L.-H."/>
        </authorList>
    </citation>
    <scope>NUCLEOTIDE SEQUENCE [LARGE SCALE GENOMIC DNA]</scope>
    <source>
        <strain evidence="6 7">7MK8-2</strain>
    </source>
</reference>
<evidence type="ECO:0000256" key="2">
    <source>
        <dbReference type="ARBA" id="ARBA00023125"/>
    </source>
</evidence>
<comment type="caution">
    <text evidence="6">The sequence shown here is derived from an EMBL/GenBank/DDBJ whole genome shotgun (WGS) entry which is preliminary data.</text>
</comment>
<evidence type="ECO:0000313" key="7">
    <source>
        <dbReference type="Proteomes" id="UP000280434"/>
    </source>
</evidence>
<dbReference type="EMBL" id="RBZV01000006">
    <property type="protein sequence ID" value="RKP47012.1"/>
    <property type="molecule type" value="Genomic_DNA"/>
</dbReference>
<dbReference type="SUPFAM" id="SSF48498">
    <property type="entry name" value="Tetracyclin repressor-like, C-terminal domain"/>
    <property type="match status" value="1"/>
</dbReference>
<proteinExistence type="predicted"/>
<dbReference type="AlphaFoldDB" id="A0A494XA79"/>
<keyword evidence="2 4" id="KW-0238">DNA-binding</keyword>
<dbReference type="Pfam" id="PF00440">
    <property type="entry name" value="TetR_N"/>
    <property type="match status" value="1"/>
</dbReference>
<dbReference type="InterPro" id="IPR036271">
    <property type="entry name" value="Tet_transcr_reg_TetR-rel_C_sf"/>
</dbReference>
<dbReference type="PANTHER" id="PTHR47506">
    <property type="entry name" value="TRANSCRIPTIONAL REGULATORY PROTEIN"/>
    <property type="match status" value="1"/>
</dbReference>
<evidence type="ECO:0000259" key="5">
    <source>
        <dbReference type="PROSITE" id="PS50977"/>
    </source>
</evidence>
<keyword evidence="3" id="KW-0804">Transcription</keyword>
<name>A0A494XA79_9BURK</name>
<keyword evidence="1" id="KW-0805">Transcription regulation</keyword>
<dbReference type="PROSITE" id="PS50977">
    <property type="entry name" value="HTH_TETR_2"/>
    <property type="match status" value="1"/>
</dbReference>
<sequence>MRYSAEHKTETRKRILDAAAQVFRREGYGGSGIDGLTKAAGVTNGAFYGHFKSKREAFRTVMLAGLEQLRLAIFQLKDANGPRWLKTFVEFYLGQKRTCDVGESCALPAFSPEMERADPETRGAYEAQLRRLIEETSAGLAEGSSKEREAKAIALLALLSGGVTLARAVPDPALSERIAQAVVTEALAMTASQRTR</sequence>
<evidence type="ECO:0000256" key="1">
    <source>
        <dbReference type="ARBA" id="ARBA00023015"/>
    </source>
</evidence>
<keyword evidence="7" id="KW-1185">Reference proteome</keyword>